<protein>
    <submittedName>
        <fullName evidence="2">PTS fructose transporter subunit IIA</fullName>
    </submittedName>
</protein>
<organism evidence="2 3">
    <name type="scientific">Parafrankia soli</name>
    <dbReference type="NCBI Taxonomy" id="2599596"/>
    <lineage>
        <taxon>Bacteria</taxon>
        <taxon>Bacillati</taxon>
        <taxon>Actinomycetota</taxon>
        <taxon>Actinomycetes</taxon>
        <taxon>Frankiales</taxon>
        <taxon>Frankiaceae</taxon>
        <taxon>Parafrankia</taxon>
    </lineage>
</organism>
<dbReference type="InterPro" id="IPR016152">
    <property type="entry name" value="PTrfase/Anion_transptr"/>
</dbReference>
<dbReference type="PROSITE" id="PS51094">
    <property type="entry name" value="PTS_EIIA_TYPE_2"/>
    <property type="match status" value="1"/>
</dbReference>
<dbReference type="Pfam" id="PF00359">
    <property type="entry name" value="PTS_EIIA_2"/>
    <property type="match status" value="1"/>
</dbReference>
<reference evidence="3" key="1">
    <citation type="submission" date="2016-07" db="EMBL/GenBank/DDBJ databases">
        <title>Frankia sp. NRRL B-16219 Genome sequencing.</title>
        <authorList>
            <person name="Ghodhbane-Gtari F."/>
            <person name="Swanson E."/>
            <person name="Gueddou A."/>
            <person name="Louati M."/>
            <person name="Nouioui I."/>
            <person name="Hezbri K."/>
            <person name="Abebe-Akele F."/>
            <person name="Simpson S."/>
            <person name="Morris K."/>
            <person name="Thomas K."/>
            <person name="Gtari M."/>
            <person name="Tisa L.S."/>
        </authorList>
    </citation>
    <scope>NUCLEOTIDE SEQUENCE [LARGE SCALE GENOMIC DNA]</scope>
    <source>
        <strain evidence="3">NRRL B-16219</strain>
    </source>
</reference>
<proteinExistence type="predicted"/>
<accession>A0A1S1PA24</accession>
<dbReference type="InterPro" id="IPR002178">
    <property type="entry name" value="PTS_EIIA_type-2_dom"/>
</dbReference>
<evidence type="ECO:0000259" key="1">
    <source>
        <dbReference type="PROSITE" id="PS51094"/>
    </source>
</evidence>
<name>A0A1S1PA24_9ACTN</name>
<dbReference type="PANTHER" id="PTHR47738:SF2">
    <property type="entry name" value="PTS SYSTEM FRUCTOSE-LIKE EIIA COMPONENT"/>
    <property type="match status" value="1"/>
</dbReference>
<dbReference type="OrthoDB" id="9782569at2"/>
<evidence type="ECO:0000313" key="3">
    <source>
        <dbReference type="Proteomes" id="UP000179769"/>
    </source>
</evidence>
<dbReference type="AlphaFoldDB" id="A0A1S1PA24"/>
<comment type="caution">
    <text evidence="2">The sequence shown here is derived from an EMBL/GenBank/DDBJ whole genome shotgun (WGS) entry which is preliminary data.</text>
</comment>
<dbReference type="EMBL" id="MAXA01000273">
    <property type="protein sequence ID" value="OHV19768.1"/>
    <property type="molecule type" value="Genomic_DNA"/>
</dbReference>
<dbReference type="InterPro" id="IPR051541">
    <property type="entry name" value="PTS_SugarTrans_NitroReg"/>
</dbReference>
<gene>
    <name evidence="2" type="ORF">BBK14_28655</name>
</gene>
<evidence type="ECO:0000313" key="2">
    <source>
        <dbReference type="EMBL" id="OHV19768.1"/>
    </source>
</evidence>
<dbReference type="Gene3D" id="3.40.930.10">
    <property type="entry name" value="Mannitol-specific EII, Chain A"/>
    <property type="match status" value="1"/>
</dbReference>
<dbReference type="PANTHER" id="PTHR47738">
    <property type="entry name" value="PTS SYSTEM FRUCTOSE-LIKE EIIA COMPONENT-RELATED"/>
    <property type="match status" value="1"/>
</dbReference>
<feature type="domain" description="PTS EIIA type-2" evidence="1">
    <location>
        <begin position="3"/>
        <end position="151"/>
    </location>
</feature>
<keyword evidence="3" id="KW-1185">Reference proteome</keyword>
<dbReference type="Proteomes" id="UP000179769">
    <property type="component" value="Unassembled WGS sequence"/>
</dbReference>
<dbReference type="CDD" id="cd00211">
    <property type="entry name" value="PTS_IIA_fru"/>
    <property type="match status" value="1"/>
</dbReference>
<dbReference type="SUPFAM" id="SSF55804">
    <property type="entry name" value="Phoshotransferase/anion transport protein"/>
    <property type="match status" value="1"/>
</dbReference>
<dbReference type="RefSeq" id="WP_071066992.1">
    <property type="nucleotide sequence ID" value="NZ_MAXA01000273.1"/>
</dbReference>
<sequence length="152" mass="15738">MTDLITPDLVDLDLDSALLAVVDRHAATRALAERLVSAGRVTDLDGFLADVRAREAQMPTGIEGGIGIPHARSAHVTEPALAFGRSSAGVDFGADDGPAHLIFLIAAPSGGGSEHMTILAALARRLVHAEFRSALADAVDPADVADLVNKEV</sequence>